<feature type="compositionally biased region" description="Low complexity" evidence="2">
    <location>
        <begin position="29"/>
        <end position="45"/>
    </location>
</feature>
<protein>
    <submittedName>
        <fullName evidence="7">Alpha-N-acetylglucosaminidase</fullName>
    </submittedName>
</protein>
<proteinExistence type="predicted"/>
<feature type="domain" description="Alpha-N-acetylglucosaminidase tim-barrel" evidence="4">
    <location>
        <begin position="159"/>
        <end position="478"/>
    </location>
</feature>
<dbReference type="RefSeq" id="WP_258787318.1">
    <property type="nucleotide sequence ID" value="NZ_JANUGQ010000008.1"/>
</dbReference>
<feature type="chain" id="PRO_5045053208" evidence="3">
    <location>
        <begin position="31"/>
        <end position="1073"/>
    </location>
</feature>
<evidence type="ECO:0000256" key="2">
    <source>
        <dbReference type="SAM" id="MobiDB-lite"/>
    </source>
</evidence>
<dbReference type="PROSITE" id="PS51318">
    <property type="entry name" value="TAT"/>
    <property type="match status" value="1"/>
</dbReference>
<dbReference type="InterPro" id="IPR024240">
    <property type="entry name" value="NAGLU_N"/>
</dbReference>
<evidence type="ECO:0000256" key="3">
    <source>
        <dbReference type="SAM" id="SignalP"/>
    </source>
</evidence>
<dbReference type="EMBL" id="JANUGQ010000008">
    <property type="protein sequence ID" value="MCS0636270.1"/>
    <property type="molecule type" value="Genomic_DNA"/>
</dbReference>
<evidence type="ECO:0000259" key="4">
    <source>
        <dbReference type="Pfam" id="PF05089"/>
    </source>
</evidence>
<keyword evidence="3" id="KW-0732">Signal</keyword>
<evidence type="ECO:0000256" key="1">
    <source>
        <dbReference type="ARBA" id="ARBA00022801"/>
    </source>
</evidence>
<evidence type="ECO:0000313" key="8">
    <source>
        <dbReference type="Proteomes" id="UP001431313"/>
    </source>
</evidence>
<organism evidence="7 8">
    <name type="scientific">Streptomyces pyxinae</name>
    <dbReference type="NCBI Taxonomy" id="2970734"/>
    <lineage>
        <taxon>Bacteria</taxon>
        <taxon>Bacillati</taxon>
        <taxon>Actinomycetota</taxon>
        <taxon>Actinomycetes</taxon>
        <taxon>Kitasatosporales</taxon>
        <taxon>Streptomycetaceae</taxon>
        <taxon>Streptomyces</taxon>
    </lineage>
</organism>
<feature type="compositionally biased region" description="Basic and acidic residues" evidence="2">
    <location>
        <begin position="704"/>
        <end position="724"/>
    </location>
</feature>
<dbReference type="InterPro" id="IPR029018">
    <property type="entry name" value="Hex-like_dom2"/>
</dbReference>
<dbReference type="Proteomes" id="UP001431313">
    <property type="component" value="Unassembled WGS sequence"/>
</dbReference>
<dbReference type="Gene3D" id="3.20.20.80">
    <property type="entry name" value="Glycosidases"/>
    <property type="match status" value="1"/>
</dbReference>
<dbReference type="Gene3D" id="1.20.120.670">
    <property type="entry name" value="N-acetyl-b-d-glucoasminidase"/>
    <property type="match status" value="1"/>
</dbReference>
<feature type="domain" description="Alpha-N-acetylglucosaminidase C-terminal" evidence="6">
    <location>
        <begin position="487"/>
        <end position="758"/>
    </location>
</feature>
<dbReference type="Gene3D" id="3.30.379.10">
    <property type="entry name" value="Chitobiase/beta-hexosaminidase domain 2-like"/>
    <property type="match status" value="1"/>
</dbReference>
<dbReference type="InterPro" id="IPR007781">
    <property type="entry name" value="NAGLU"/>
</dbReference>
<gene>
    <name evidence="7" type="ORF">NX801_11480</name>
</gene>
<dbReference type="Pfam" id="PF12972">
    <property type="entry name" value="NAGLU_C"/>
    <property type="match status" value="1"/>
</dbReference>
<dbReference type="InterPro" id="IPR024733">
    <property type="entry name" value="NAGLU_tim-barrel"/>
</dbReference>
<dbReference type="Pfam" id="PF12971">
    <property type="entry name" value="NAGLU_N"/>
    <property type="match status" value="1"/>
</dbReference>
<dbReference type="InterPro" id="IPR006311">
    <property type="entry name" value="TAT_signal"/>
</dbReference>
<feature type="region of interest" description="Disordered" evidence="2">
    <location>
        <begin position="29"/>
        <end position="60"/>
    </location>
</feature>
<reference evidence="7" key="1">
    <citation type="submission" date="2022-08" db="EMBL/GenBank/DDBJ databases">
        <authorList>
            <person name="Somphong A."/>
            <person name="Phongsopitanun W."/>
        </authorList>
    </citation>
    <scope>NUCLEOTIDE SEQUENCE</scope>
    <source>
        <strain evidence="7">LP05-1</strain>
    </source>
</reference>
<feature type="region of interest" description="Disordered" evidence="2">
    <location>
        <begin position="704"/>
        <end position="725"/>
    </location>
</feature>
<comment type="caution">
    <text evidence="7">The sequence shown here is derived from an EMBL/GenBank/DDBJ whole genome shotgun (WGS) entry which is preliminary data.</text>
</comment>
<feature type="signal peptide" evidence="3">
    <location>
        <begin position="1"/>
        <end position="30"/>
    </location>
</feature>
<dbReference type="Gene3D" id="2.60.120.200">
    <property type="match status" value="1"/>
</dbReference>
<keyword evidence="8" id="KW-1185">Reference proteome</keyword>
<keyword evidence="1" id="KW-0378">Hydrolase</keyword>
<evidence type="ECO:0000259" key="5">
    <source>
        <dbReference type="Pfam" id="PF12971"/>
    </source>
</evidence>
<dbReference type="Pfam" id="PF05089">
    <property type="entry name" value="NAGLU"/>
    <property type="match status" value="1"/>
</dbReference>
<dbReference type="InterPro" id="IPR024732">
    <property type="entry name" value="NAGLU_C"/>
</dbReference>
<dbReference type="PANTHER" id="PTHR12872">
    <property type="entry name" value="ALPHA-N-ACETYLGLUCOSAMINIDASE"/>
    <property type="match status" value="1"/>
</dbReference>
<evidence type="ECO:0000259" key="6">
    <source>
        <dbReference type="Pfam" id="PF12972"/>
    </source>
</evidence>
<accession>A0ABT2CG32</accession>
<dbReference type="PANTHER" id="PTHR12872:SF1">
    <property type="entry name" value="ALPHA-N-ACETYLGLUCOSAMINIDASE"/>
    <property type="match status" value="1"/>
</dbReference>
<sequence>MARVSRRALLSGAGAVGAAAALPVSGTAPAAAASGTTPAGTAVPARADGPERTGPGGADPTAAARAALRRLLPHHAGQFRLRPLPGEAAGSPDRFRVAGTTGRVEVAGTGAATLLTGVHWYLKYAAGAHLSWAGSRVELPDRLPAPGRPLERRATVPHRFALNDTHDGYTAPYADWPRWERLIDVLALHGCNEVLVTAGQEAVYHRLLQEFGYSGAEARAWLPAPSHQPWWLLQNMSGYGGPVDPALLGRRTELGRRICDRLRELGMEPVLPGYFGTVPEDFTTRNPGARTVPQGVWAGLRRPDWLDPRTPAFRAVAAAFYRHQKELFGPARLFKMDLLHEGGTAGDVPVPEAARAVQGALRAARPDATWVLLGWQANPRRELLDALDRDRTLVVDGLSDLESVTDRERDWGGVPYAFGSIPNFGGRTTLGARTHQWSARFTAWRDRPGSALAGTAYMPEAAERDPAAFELFSELAWRNEPVDRERWFTEYAALRYGGQDPAAAEAFGVLRETAYRITSRDGRPHDSVFAARPSLTAASGAYYATHSPAYDLPAFDRAFAALLAVREPLRRSDAYRHDLTDLARQALANRSWTLIGQLRAAYGRKDADAFRALSRLWLRLMRLSDEMAGCHRAFLLGPWLADARREGRERTARALITTWADRPTADAGHLANYANRDWSGLIADVHLPQWDAYLGALADALDRDRDRDRESDRDPAGREPEPAGRFDWYAAEEAWTRRTEPYPLRPTGDPYRTARRVHAVLARAPYQGGVTVTGEPGALAPGATARVTAVFRNLNGLRATGPVRLALDVPGTGARPPREVGPVPAAGSAAAEWRITVPDRPLVRPVEPLPYELSARYGPGGEPPVTTVHPGRLWLAGPLEPGWSVHTTNEAVFGQLGTGPDARYGIGGGGQDLWRSTAEFGALFRPGGLPDGAVLTVRVDEQDTTGPWARAGLVVRARLAEPGAPGFLTLAVTPANGVVLAYDADGDGAPDTQLRLAGVRVPVLLRLARSGPEVTGSCSTDGGTSWRPVASVRPPGLPPAADAGLFMTAAHGGSGARGTAVFSGLGGLGGLVH</sequence>
<name>A0ABT2CG32_9ACTN</name>
<feature type="domain" description="Alpha-N-acetylglucosaminidase N-terminal" evidence="5">
    <location>
        <begin position="62"/>
        <end position="145"/>
    </location>
</feature>
<evidence type="ECO:0000313" key="7">
    <source>
        <dbReference type="EMBL" id="MCS0636270.1"/>
    </source>
</evidence>